<sequence length="179" mass="20378">MSHSNRKRREKGPASIPQGMIRGNAIDCFCDSPIYILENSPRSFEVENLPIPHFQPALAIDVRRISRSICKETFRGHFRPHIPRISGFIFHVLSLKVVHLAGVIVPPKGMQKDEYEEWISIDEDIPVAATLTSLEIWQAVCEQDQAINIDDFDEDECFEVNPPTNAEMRQALDILKRGV</sequence>
<dbReference type="EMBL" id="BGPR01030225">
    <property type="protein sequence ID" value="GBO02617.1"/>
    <property type="molecule type" value="Genomic_DNA"/>
</dbReference>
<name>A0A4Y2TSG9_ARAVE</name>
<proteinExistence type="predicted"/>
<evidence type="ECO:0000313" key="2">
    <source>
        <dbReference type="EMBL" id="GBO02617.1"/>
    </source>
</evidence>
<dbReference type="Proteomes" id="UP000499080">
    <property type="component" value="Unassembled WGS sequence"/>
</dbReference>
<comment type="caution">
    <text evidence="1">The sequence shown here is derived from an EMBL/GenBank/DDBJ whole genome shotgun (WGS) entry which is preliminary data.</text>
</comment>
<accession>A0A4Y2TSG9</accession>
<dbReference type="OrthoDB" id="6617542at2759"/>
<reference evidence="1 3" key="1">
    <citation type="journal article" date="2019" name="Sci. Rep.">
        <title>Orb-weaving spider Araneus ventricosus genome elucidates the spidroin gene catalogue.</title>
        <authorList>
            <person name="Kono N."/>
            <person name="Nakamura H."/>
            <person name="Ohtoshi R."/>
            <person name="Moran D.A.P."/>
            <person name="Shinohara A."/>
            <person name="Yoshida Y."/>
            <person name="Fujiwara M."/>
            <person name="Mori M."/>
            <person name="Tomita M."/>
            <person name="Arakawa K."/>
        </authorList>
    </citation>
    <scope>NUCLEOTIDE SEQUENCE [LARGE SCALE GENOMIC DNA]</scope>
</reference>
<evidence type="ECO:0000313" key="3">
    <source>
        <dbReference type="Proteomes" id="UP000499080"/>
    </source>
</evidence>
<organism evidence="1 3">
    <name type="scientific">Araneus ventricosus</name>
    <name type="common">Orbweaver spider</name>
    <name type="synonym">Epeira ventricosa</name>
    <dbReference type="NCBI Taxonomy" id="182803"/>
    <lineage>
        <taxon>Eukaryota</taxon>
        <taxon>Metazoa</taxon>
        <taxon>Ecdysozoa</taxon>
        <taxon>Arthropoda</taxon>
        <taxon>Chelicerata</taxon>
        <taxon>Arachnida</taxon>
        <taxon>Araneae</taxon>
        <taxon>Araneomorphae</taxon>
        <taxon>Entelegynae</taxon>
        <taxon>Araneoidea</taxon>
        <taxon>Araneidae</taxon>
        <taxon>Araneus</taxon>
    </lineage>
</organism>
<dbReference type="AlphaFoldDB" id="A0A4Y2TSG9"/>
<dbReference type="EMBL" id="BGPR01030224">
    <property type="protein sequence ID" value="GBO02614.1"/>
    <property type="molecule type" value="Genomic_DNA"/>
</dbReference>
<keyword evidence="3" id="KW-1185">Reference proteome</keyword>
<evidence type="ECO:0000313" key="1">
    <source>
        <dbReference type="EMBL" id="GBO02614.1"/>
    </source>
</evidence>
<protein>
    <submittedName>
        <fullName evidence="1">Uncharacterized protein</fullName>
    </submittedName>
</protein>
<gene>
    <name evidence="1" type="ORF">AVEN_38231_1</name>
    <name evidence="2" type="ORF">AVEN_59206_1</name>
</gene>